<evidence type="ECO:0000256" key="3">
    <source>
        <dbReference type="SAM" id="Phobius"/>
    </source>
</evidence>
<dbReference type="Gene3D" id="3.40.50.2000">
    <property type="entry name" value="Glycogen Phosphorylase B"/>
    <property type="match status" value="2"/>
</dbReference>
<keyword evidence="3" id="KW-0812">Transmembrane</keyword>
<reference evidence="5 6" key="1">
    <citation type="journal article" date="2018" name="BMC Genomics">
        <title>The genome of Naegleria lovaniensis, the basis for a comparative approach to unravel pathogenicity factors of the human pathogenic amoeba N. fowleri.</title>
        <authorList>
            <person name="Liechti N."/>
            <person name="Schurch N."/>
            <person name="Bruggmann R."/>
            <person name="Wittwer M."/>
        </authorList>
    </citation>
    <scope>NUCLEOTIDE SEQUENCE [LARGE SCALE GENOMIC DNA]</scope>
    <source>
        <strain evidence="5 6">ATCC 30569</strain>
    </source>
</reference>
<accession>A0AA88KJP2</accession>
<evidence type="ECO:0000259" key="4">
    <source>
        <dbReference type="Pfam" id="PF00534"/>
    </source>
</evidence>
<dbReference type="PANTHER" id="PTHR12526">
    <property type="entry name" value="GLYCOSYLTRANSFERASE"/>
    <property type="match status" value="1"/>
</dbReference>
<proteinExistence type="predicted"/>
<evidence type="ECO:0000313" key="6">
    <source>
        <dbReference type="Proteomes" id="UP000816034"/>
    </source>
</evidence>
<dbReference type="EMBL" id="PYSW02000025">
    <property type="protein sequence ID" value="KAG2382068.1"/>
    <property type="molecule type" value="Genomic_DNA"/>
</dbReference>
<name>A0AA88KJP2_NAELO</name>
<gene>
    <name evidence="5" type="ORF">C9374_005860</name>
</gene>
<dbReference type="RefSeq" id="XP_044547747.1">
    <property type="nucleotide sequence ID" value="XM_044695657.1"/>
</dbReference>
<feature type="region of interest" description="Disordered" evidence="2">
    <location>
        <begin position="18"/>
        <end position="48"/>
    </location>
</feature>
<evidence type="ECO:0000256" key="1">
    <source>
        <dbReference type="ARBA" id="ARBA00022676"/>
    </source>
</evidence>
<dbReference type="Pfam" id="PF00534">
    <property type="entry name" value="Glycos_transf_1"/>
    <property type="match status" value="1"/>
</dbReference>
<organism evidence="5 6">
    <name type="scientific">Naegleria lovaniensis</name>
    <name type="common">Amoeba</name>
    <dbReference type="NCBI Taxonomy" id="51637"/>
    <lineage>
        <taxon>Eukaryota</taxon>
        <taxon>Discoba</taxon>
        <taxon>Heterolobosea</taxon>
        <taxon>Tetramitia</taxon>
        <taxon>Eutetramitia</taxon>
        <taxon>Vahlkampfiidae</taxon>
        <taxon>Naegleria</taxon>
    </lineage>
</organism>
<dbReference type="GeneID" id="68098315"/>
<dbReference type="AlphaFoldDB" id="A0AA88KJP2"/>
<keyword evidence="1" id="KW-0808">Transferase</keyword>
<dbReference type="GO" id="GO:0016757">
    <property type="term" value="F:glycosyltransferase activity"/>
    <property type="evidence" value="ECO:0007669"/>
    <property type="project" value="UniProtKB-KW"/>
</dbReference>
<feature type="transmembrane region" description="Helical" evidence="3">
    <location>
        <begin position="184"/>
        <end position="213"/>
    </location>
</feature>
<keyword evidence="1" id="KW-0328">Glycosyltransferase</keyword>
<feature type="compositionally biased region" description="Low complexity" evidence="2">
    <location>
        <begin position="35"/>
        <end position="48"/>
    </location>
</feature>
<evidence type="ECO:0000256" key="2">
    <source>
        <dbReference type="SAM" id="MobiDB-lite"/>
    </source>
</evidence>
<dbReference type="SUPFAM" id="SSF53756">
    <property type="entry name" value="UDP-Glycosyltransferase/glycogen phosphorylase"/>
    <property type="match status" value="1"/>
</dbReference>
<dbReference type="Proteomes" id="UP000816034">
    <property type="component" value="Unassembled WGS sequence"/>
</dbReference>
<protein>
    <recommendedName>
        <fullName evidence="4">Glycosyl transferase family 1 domain-containing protein</fullName>
    </recommendedName>
</protein>
<sequence>MPLSHRYHSIITHHYDPLSTRESDDLDNDENDAISHSSSSLSTLSTTTHLHPPMNSLLNRLNSIHNSCSTVDDHHDTNNNNNHHSTNVINHELLDVKLSSRKNVHISERNQDHSFIDVEPTTSSTSTFPMFQPYNNNNHSYSSHRKTFSNLRRCTRQQQLTSLFTSACSCFQKVFNFQNPTTPVILVSSLFILIAFLFIGLGLVVLLSVSGWMDLSGQAHQWQPPEYLLEWKNQSFHHTREHRMKYIHVVKEWPQEALAFKEWLRQHWKLVLETPQYGKLNESQLDLIVFRMDDSSFWRPVELNSEMISKALEQVQMNLPSPMTFRIHVVDASTSEIHIGQTLTRLLESYENSWLMVITHDDIPLFIPSILYPLNHLISHQVLNLIMYHRYQVESMSQTTIPKTFQERFEMSTNFWFELIENDIYELDRVFTHTVRLEQYSEQVRSLISPSLNAQSYRQIMELLGHDMLNAEGKCTVMALTLPKKVNEEKHASMSEDYAKFLQRHKGIFSSLVPLFITNDRNMYFRGDLIFKKVIYLENSEFMDLIAKYYCYQYYRTPKHEREDQHSMVNIDVDKGITTIEIDGVKHMHELYTYRHSKKSTKIIHLAIQIGNRGHSRHLESYAMQLARYLSEISTSFQVTVMYCSRKKDSKTFRYLQTFSHQVHRVEQIHSKQEYERILKEESISMVHAFDSLYGIKSCHDMKIPFIQTLESPYRWLVSNQKKKKSKDFLQKMDTLTSMHVAMSTDVAQFSDLELGMDVSKMLVLRRGLDPQSLENCQRFLHYLPTQKRHVWNQYVEPLTKRMVTEQDVVLTQLDTNITPESGHHLSIVALYELKKRFHDQFIMDIHPVLLLVGEFKDFKWRSHLKQLVTEYGLSNEVFFLEDRANIQKLYCHLFLMSDVMLHPALFEGWSSLVAESVYMKMDLVSTVAGGSLEIVSQFKDLTTIEKFVDPPSTIFEISADNSVQLNLEKVYPEFCKHYAETIHEVISTRRALGPMTSFDDRRGEDMFVAHSHRGYKRLYEMIDMFGISETNIPWLIRHAFRRGYQ</sequence>
<keyword evidence="3" id="KW-0472">Membrane</keyword>
<dbReference type="InterPro" id="IPR001296">
    <property type="entry name" value="Glyco_trans_1"/>
</dbReference>
<comment type="caution">
    <text evidence="5">The sequence shown here is derived from an EMBL/GenBank/DDBJ whole genome shotgun (WGS) entry which is preliminary data.</text>
</comment>
<feature type="domain" description="Glycosyl transferase family 1" evidence="4">
    <location>
        <begin position="818"/>
        <end position="940"/>
    </location>
</feature>
<keyword evidence="6" id="KW-1185">Reference proteome</keyword>
<evidence type="ECO:0000313" key="5">
    <source>
        <dbReference type="EMBL" id="KAG2382068.1"/>
    </source>
</evidence>
<keyword evidence="3" id="KW-1133">Transmembrane helix</keyword>